<dbReference type="AlphaFoldDB" id="A0A1R3I5Y0"/>
<gene>
    <name evidence="1" type="ORF">COLO4_24908</name>
</gene>
<name>A0A1R3I5Y0_9ROSI</name>
<proteinExistence type="predicted"/>
<evidence type="ECO:0000313" key="2">
    <source>
        <dbReference type="Proteomes" id="UP000187203"/>
    </source>
</evidence>
<dbReference type="EMBL" id="AWUE01018844">
    <property type="protein sequence ID" value="OMO77974.1"/>
    <property type="molecule type" value="Genomic_DNA"/>
</dbReference>
<evidence type="ECO:0000313" key="1">
    <source>
        <dbReference type="EMBL" id="OMO77974.1"/>
    </source>
</evidence>
<sequence>MPTLLDAPSLNPALVLRDMAHNSLDLAFTESKFRFSISESGHPIGLAFEYVIHLVVLFQMPQADLRSDAPNDGLSRF</sequence>
<organism evidence="1 2">
    <name type="scientific">Corchorus olitorius</name>
    <dbReference type="NCBI Taxonomy" id="93759"/>
    <lineage>
        <taxon>Eukaryota</taxon>
        <taxon>Viridiplantae</taxon>
        <taxon>Streptophyta</taxon>
        <taxon>Embryophyta</taxon>
        <taxon>Tracheophyta</taxon>
        <taxon>Spermatophyta</taxon>
        <taxon>Magnoliopsida</taxon>
        <taxon>eudicotyledons</taxon>
        <taxon>Gunneridae</taxon>
        <taxon>Pentapetalae</taxon>
        <taxon>rosids</taxon>
        <taxon>malvids</taxon>
        <taxon>Malvales</taxon>
        <taxon>Malvaceae</taxon>
        <taxon>Grewioideae</taxon>
        <taxon>Apeibeae</taxon>
        <taxon>Corchorus</taxon>
    </lineage>
</organism>
<accession>A0A1R3I5Y0</accession>
<comment type="caution">
    <text evidence="1">The sequence shown here is derived from an EMBL/GenBank/DDBJ whole genome shotgun (WGS) entry which is preliminary data.</text>
</comment>
<keyword evidence="2" id="KW-1185">Reference proteome</keyword>
<protein>
    <submittedName>
        <fullName evidence="1">Uncharacterized protein</fullName>
    </submittedName>
</protein>
<reference evidence="2" key="1">
    <citation type="submission" date="2013-09" db="EMBL/GenBank/DDBJ databases">
        <title>Corchorus olitorius genome sequencing.</title>
        <authorList>
            <person name="Alam M."/>
            <person name="Haque M.S."/>
            <person name="Islam M.S."/>
            <person name="Emdad E.M."/>
            <person name="Islam M.M."/>
            <person name="Ahmed B."/>
            <person name="Halim A."/>
            <person name="Hossen Q.M.M."/>
            <person name="Hossain M.Z."/>
            <person name="Ahmed R."/>
            <person name="Khan M.M."/>
            <person name="Islam R."/>
            <person name="Rashid M.M."/>
            <person name="Khan S.A."/>
            <person name="Rahman M.S."/>
            <person name="Alam M."/>
            <person name="Yahiya A.S."/>
            <person name="Khan M.S."/>
            <person name="Azam M.S."/>
            <person name="Haque T."/>
            <person name="Lashkar M.Z.H."/>
            <person name="Akhand A.I."/>
            <person name="Morshed G."/>
            <person name="Roy S."/>
            <person name="Uddin K.S."/>
            <person name="Rabeya T."/>
            <person name="Hossain A.S."/>
            <person name="Chowdhury A."/>
            <person name="Snigdha A.R."/>
            <person name="Mortoza M.S."/>
            <person name="Matin S.A."/>
            <person name="Hoque S.M.E."/>
            <person name="Islam M.K."/>
            <person name="Roy D.K."/>
            <person name="Haider R."/>
            <person name="Moosa M.M."/>
            <person name="Elias S.M."/>
            <person name="Hasan A.M."/>
            <person name="Jahan S."/>
            <person name="Shafiuddin M."/>
            <person name="Mahmood N."/>
            <person name="Shommy N.S."/>
        </authorList>
    </citation>
    <scope>NUCLEOTIDE SEQUENCE [LARGE SCALE GENOMIC DNA]</scope>
    <source>
        <strain evidence="2">cv. O-4</strain>
    </source>
</reference>
<dbReference type="Proteomes" id="UP000187203">
    <property type="component" value="Unassembled WGS sequence"/>
</dbReference>